<comment type="caution">
    <text evidence="2">The sequence shown here is derived from an EMBL/GenBank/DDBJ whole genome shotgun (WGS) entry which is preliminary data.</text>
</comment>
<evidence type="ECO:0000313" key="2">
    <source>
        <dbReference type="EMBL" id="KAK4027194.1"/>
    </source>
</evidence>
<name>A0ABR0APZ6_9CRUS</name>
<evidence type="ECO:0000256" key="1">
    <source>
        <dbReference type="SAM" id="MobiDB-lite"/>
    </source>
</evidence>
<dbReference type="Proteomes" id="UP001234178">
    <property type="component" value="Unassembled WGS sequence"/>
</dbReference>
<sequence length="297" mass="32778">MKSMSTTNQEMVRQREFSSLSLGGMGLKQTFKWFASHCLMVCLRAHTVYFSAANNVDCSAANTVDCSAANNVDCSAANTVDCSAANTVDYSAANTTRIIQGNSLLIHLLSDLLPVVDQINALLNILSTFHIPYGRPPRTSRSEGMDAIKTSNGRKGCYNRRPPTPKYGSTWDPSDVIRFISQMDDNALFPVLTLAGSRIWPPLHSRLSASSETRFTSPNRNQGKNNEVVRFNPIRGHLPRFHRVPSGDATVIDSPYSNQSTAGSGWAIIHLSELHLRCSNWEYDRPLDQVLLKTSGN</sequence>
<organism evidence="2 3">
    <name type="scientific">Daphnia magna</name>
    <dbReference type="NCBI Taxonomy" id="35525"/>
    <lineage>
        <taxon>Eukaryota</taxon>
        <taxon>Metazoa</taxon>
        <taxon>Ecdysozoa</taxon>
        <taxon>Arthropoda</taxon>
        <taxon>Crustacea</taxon>
        <taxon>Branchiopoda</taxon>
        <taxon>Diplostraca</taxon>
        <taxon>Cladocera</taxon>
        <taxon>Anomopoda</taxon>
        <taxon>Daphniidae</taxon>
        <taxon>Daphnia</taxon>
    </lineage>
</organism>
<reference evidence="2 3" key="1">
    <citation type="journal article" date="2023" name="Nucleic Acids Res.">
        <title>The hologenome of Daphnia magna reveals possible DNA methylation and microbiome-mediated evolution of the host genome.</title>
        <authorList>
            <person name="Chaturvedi A."/>
            <person name="Li X."/>
            <person name="Dhandapani V."/>
            <person name="Marshall H."/>
            <person name="Kissane S."/>
            <person name="Cuenca-Cambronero M."/>
            <person name="Asole G."/>
            <person name="Calvet F."/>
            <person name="Ruiz-Romero M."/>
            <person name="Marangio P."/>
            <person name="Guigo R."/>
            <person name="Rago D."/>
            <person name="Mirbahai L."/>
            <person name="Eastwood N."/>
            <person name="Colbourne J.K."/>
            <person name="Zhou J."/>
            <person name="Mallon E."/>
            <person name="Orsini L."/>
        </authorList>
    </citation>
    <scope>NUCLEOTIDE SEQUENCE [LARGE SCALE GENOMIC DNA]</scope>
    <source>
        <strain evidence="2">LRV0_1</strain>
    </source>
</reference>
<accession>A0ABR0APZ6</accession>
<dbReference type="EMBL" id="JAOYFB010000038">
    <property type="protein sequence ID" value="KAK4027194.1"/>
    <property type="molecule type" value="Genomic_DNA"/>
</dbReference>
<proteinExistence type="predicted"/>
<feature type="region of interest" description="Disordered" evidence="1">
    <location>
        <begin position="138"/>
        <end position="165"/>
    </location>
</feature>
<gene>
    <name evidence="2" type="ORF">OUZ56_016206</name>
</gene>
<keyword evidence="3" id="KW-1185">Reference proteome</keyword>
<protein>
    <submittedName>
        <fullName evidence="2">Uncharacterized protein</fullName>
    </submittedName>
</protein>
<evidence type="ECO:0000313" key="3">
    <source>
        <dbReference type="Proteomes" id="UP001234178"/>
    </source>
</evidence>